<protein>
    <submittedName>
        <fullName evidence="2">Uncharacterized protein</fullName>
    </submittedName>
</protein>
<sequence length="149" mass="16213">MRAAKRLRQDQAPKEVTMVGSSDISRSSQKGLEGAMKTQSRPVEQFWLPRNEELLGEVPNVGLCSILQSYLVRGAFVEQELYGHVENPNFISQASTRVKDGGERSRREVEEGSSGQKSDGAKREVQSPLSPPAIDGCPPLTLGAGMDLS</sequence>
<evidence type="ECO:0000256" key="1">
    <source>
        <dbReference type="SAM" id="MobiDB-lite"/>
    </source>
</evidence>
<organism evidence="2 3">
    <name type="scientific">Asparagus officinalis</name>
    <name type="common">Garden asparagus</name>
    <dbReference type="NCBI Taxonomy" id="4686"/>
    <lineage>
        <taxon>Eukaryota</taxon>
        <taxon>Viridiplantae</taxon>
        <taxon>Streptophyta</taxon>
        <taxon>Embryophyta</taxon>
        <taxon>Tracheophyta</taxon>
        <taxon>Spermatophyta</taxon>
        <taxon>Magnoliopsida</taxon>
        <taxon>Liliopsida</taxon>
        <taxon>Asparagales</taxon>
        <taxon>Asparagaceae</taxon>
        <taxon>Asparagoideae</taxon>
        <taxon>Asparagus</taxon>
    </lineage>
</organism>
<feature type="compositionally biased region" description="Polar residues" evidence="1">
    <location>
        <begin position="19"/>
        <end position="30"/>
    </location>
</feature>
<evidence type="ECO:0000313" key="3">
    <source>
        <dbReference type="Proteomes" id="UP000243459"/>
    </source>
</evidence>
<feature type="region of interest" description="Disordered" evidence="1">
    <location>
        <begin position="1"/>
        <end position="40"/>
    </location>
</feature>
<dbReference type="EMBL" id="CM007386">
    <property type="protein sequence ID" value="ONK66936.1"/>
    <property type="molecule type" value="Genomic_DNA"/>
</dbReference>
<feature type="compositionally biased region" description="Basic and acidic residues" evidence="1">
    <location>
        <begin position="97"/>
        <end position="110"/>
    </location>
</feature>
<proteinExistence type="predicted"/>
<dbReference type="Proteomes" id="UP000243459">
    <property type="component" value="Chromosome 6"/>
</dbReference>
<evidence type="ECO:0000313" key="2">
    <source>
        <dbReference type="EMBL" id="ONK66936.1"/>
    </source>
</evidence>
<name>A0A5P1ELY9_ASPOF</name>
<gene>
    <name evidence="2" type="ORF">A4U43_C06F13750</name>
</gene>
<reference evidence="3" key="1">
    <citation type="journal article" date="2017" name="Nat. Commun.">
        <title>The asparagus genome sheds light on the origin and evolution of a young Y chromosome.</title>
        <authorList>
            <person name="Harkess A."/>
            <person name="Zhou J."/>
            <person name="Xu C."/>
            <person name="Bowers J.E."/>
            <person name="Van der Hulst R."/>
            <person name="Ayyampalayam S."/>
            <person name="Mercati F."/>
            <person name="Riccardi P."/>
            <person name="McKain M.R."/>
            <person name="Kakrana A."/>
            <person name="Tang H."/>
            <person name="Ray J."/>
            <person name="Groenendijk J."/>
            <person name="Arikit S."/>
            <person name="Mathioni S.M."/>
            <person name="Nakano M."/>
            <person name="Shan H."/>
            <person name="Telgmann-Rauber A."/>
            <person name="Kanno A."/>
            <person name="Yue Z."/>
            <person name="Chen H."/>
            <person name="Li W."/>
            <person name="Chen Y."/>
            <person name="Xu X."/>
            <person name="Zhang Y."/>
            <person name="Luo S."/>
            <person name="Chen H."/>
            <person name="Gao J."/>
            <person name="Mao Z."/>
            <person name="Pires J.C."/>
            <person name="Luo M."/>
            <person name="Kudrna D."/>
            <person name="Wing R.A."/>
            <person name="Meyers B.C."/>
            <person name="Yi K."/>
            <person name="Kong H."/>
            <person name="Lavrijsen P."/>
            <person name="Sunseri F."/>
            <person name="Falavigna A."/>
            <person name="Ye Y."/>
            <person name="Leebens-Mack J.H."/>
            <person name="Chen G."/>
        </authorList>
    </citation>
    <scope>NUCLEOTIDE SEQUENCE [LARGE SCALE GENOMIC DNA]</scope>
    <source>
        <strain evidence="3">cv. DH0086</strain>
    </source>
</reference>
<feature type="region of interest" description="Disordered" evidence="1">
    <location>
        <begin position="88"/>
        <end position="149"/>
    </location>
</feature>
<accession>A0A5P1ELY9</accession>
<dbReference type="AlphaFoldDB" id="A0A5P1ELY9"/>
<dbReference type="Gramene" id="ONK66936">
    <property type="protein sequence ID" value="ONK66936"/>
    <property type="gene ID" value="A4U43_C06F13750"/>
</dbReference>
<keyword evidence="3" id="KW-1185">Reference proteome</keyword>